<dbReference type="Proteomes" id="UP000235371">
    <property type="component" value="Unassembled WGS sequence"/>
</dbReference>
<organism evidence="1 2">
    <name type="scientific">Hyaloscypha bicolor E</name>
    <dbReference type="NCBI Taxonomy" id="1095630"/>
    <lineage>
        <taxon>Eukaryota</taxon>
        <taxon>Fungi</taxon>
        <taxon>Dikarya</taxon>
        <taxon>Ascomycota</taxon>
        <taxon>Pezizomycotina</taxon>
        <taxon>Leotiomycetes</taxon>
        <taxon>Helotiales</taxon>
        <taxon>Hyaloscyphaceae</taxon>
        <taxon>Hyaloscypha</taxon>
        <taxon>Hyaloscypha bicolor</taxon>
    </lineage>
</organism>
<dbReference type="RefSeq" id="XP_024727870.1">
    <property type="nucleotide sequence ID" value="XM_024871154.1"/>
</dbReference>
<name>A0A2J6SJN0_9HELO</name>
<protein>
    <submittedName>
        <fullName evidence="1">Uncharacterized protein</fullName>
    </submittedName>
</protein>
<evidence type="ECO:0000313" key="2">
    <source>
        <dbReference type="Proteomes" id="UP000235371"/>
    </source>
</evidence>
<keyword evidence="2" id="KW-1185">Reference proteome</keyword>
<dbReference type="AlphaFoldDB" id="A0A2J6SJN0"/>
<proteinExistence type="predicted"/>
<dbReference type="GeneID" id="36579236"/>
<dbReference type="OrthoDB" id="2830640at2759"/>
<dbReference type="EMBL" id="KZ613912">
    <property type="protein sequence ID" value="PMD50966.1"/>
    <property type="molecule type" value="Genomic_DNA"/>
</dbReference>
<gene>
    <name evidence="1" type="ORF">K444DRAFT_222164</name>
</gene>
<accession>A0A2J6SJN0</accession>
<evidence type="ECO:0000313" key="1">
    <source>
        <dbReference type="EMBL" id="PMD50966.1"/>
    </source>
</evidence>
<dbReference type="InParanoid" id="A0A2J6SJN0"/>
<reference evidence="1 2" key="1">
    <citation type="submission" date="2016-04" db="EMBL/GenBank/DDBJ databases">
        <title>A degradative enzymes factory behind the ericoid mycorrhizal symbiosis.</title>
        <authorList>
            <consortium name="DOE Joint Genome Institute"/>
            <person name="Martino E."/>
            <person name="Morin E."/>
            <person name="Grelet G."/>
            <person name="Kuo A."/>
            <person name="Kohler A."/>
            <person name="Daghino S."/>
            <person name="Barry K."/>
            <person name="Choi C."/>
            <person name="Cichocki N."/>
            <person name="Clum A."/>
            <person name="Copeland A."/>
            <person name="Hainaut M."/>
            <person name="Haridas S."/>
            <person name="Labutti K."/>
            <person name="Lindquist E."/>
            <person name="Lipzen A."/>
            <person name="Khouja H.-R."/>
            <person name="Murat C."/>
            <person name="Ohm R."/>
            <person name="Olson A."/>
            <person name="Spatafora J."/>
            <person name="Veneault-Fourrey C."/>
            <person name="Henrissat B."/>
            <person name="Grigoriev I."/>
            <person name="Martin F."/>
            <person name="Perotto S."/>
        </authorList>
    </citation>
    <scope>NUCLEOTIDE SEQUENCE [LARGE SCALE GENOMIC DNA]</scope>
    <source>
        <strain evidence="1 2">E</strain>
    </source>
</reference>
<sequence>MSQERRNIAREAKRDSSAMKATAVLTMFFLPSTCFAASIAMPLSQLELNLYCDGQILGLLGCDHPSYDSGTCGVDTLACV</sequence>